<evidence type="ECO:0000313" key="4">
    <source>
        <dbReference type="Proteomes" id="UP000238762"/>
    </source>
</evidence>
<feature type="region of interest" description="Disordered" evidence="1">
    <location>
        <begin position="187"/>
        <end position="211"/>
    </location>
</feature>
<dbReference type="AlphaFoldDB" id="A0A2T1BXY3"/>
<dbReference type="PANTHER" id="PTHR10098:SF108">
    <property type="entry name" value="TETRATRICOPEPTIDE REPEAT PROTEIN 28"/>
    <property type="match status" value="1"/>
</dbReference>
<keyword evidence="4" id="KW-1185">Reference proteome</keyword>
<proteinExistence type="predicted"/>
<feature type="domain" description="CHAT" evidence="2">
    <location>
        <begin position="330"/>
        <end position="679"/>
    </location>
</feature>
<dbReference type="InterPro" id="IPR011990">
    <property type="entry name" value="TPR-like_helical_dom_sf"/>
</dbReference>
<dbReference type="Pfam" id="PF12770">
    <property type="entry name" value="CHAT"/>
    <property type="match status" value="1"/>
</dbReference>
<accession>A0A2T1BXY3</accession>
<evidence type="ECO:0000313" key="3">
    <source>
        <dbReference type="EMBL" id="PSB00876.1"/>
    </source>
</evidence>
<dbReference type="EMBL" id="PVWJ01000152">
    <property type="protein sequence ID" value="PSB00876.1"/>
    <property type="molecule type" value="Genomic_DNA"/>
</dbReference>
<reference evidence="3 4" key="1">
    <citation type="submission" date="2018-02" db="EMBL/GenBank/DDBJ databases">
        <authorList>
            <person name="Cohen D.B."/>
            <person name="Kent A.D."/>
        </authorList>
    </citation>
    <scope>NUCLEOTIDE SEQUENCE [LARGE SCALE GENOMIC DNA]</scope>
    <source>
        <strain evidence="3 4">CCAP 1448/3</strain>
    </source>
</reference>
<organism evidence="3 4">
    <name type="scientific">Merismopedia glauca CCAP 1448/3</name>
    <dbReference type="NCBI Taxonomy" id="1296344"/>
    <lineage>
        <taxon>Bacteria</taxon>
        <taxon>Bacillati</taxon>
        <taxon>Cyanobacteriota</taxon>
        <taxon>Cyanophyceae</taxon>
        <taxon>Synechococcales</taxon>
        <taxon>Merismopediaceae</taxon>
        <taxon>Merismopedia</taxon>
    </lineage>
</organism>
<sequence length="681" mass="77839">MERAIEGYENALIVYTQTDFPVDWAMTQNNLASAYSNRIRGDRAQNLERAIEGYENALIVRTQTDFPIECLQTSRNLGNLGFTQGNWQLAISAYQTAVTAVETSRSWATNDDRRQEIIAQAIDVYERLIQAFVKLGQIDKAIEYTERSRSRRLVDLMASNDLYSDGEIPLLVQQYLQQFQQLQQQIDAERNSYGSDNEAESRTVSSSTRSNREALEQYSEIIQQLEAQKQIIWAKIRQLDPILAGEIKVDAPDLATMQKLIDRPDTAILNFYSTDEDTYIFILFANRPPQLHICQGQGQATLQNWIFENWLVPYVENRAEWAAKLSSLLNELSQYLQIETLIAQHLAGIEELIIIPHLYLHQIPFAALPINYCYPTATSVNLDLSTVTYLGDKYRIRYIPSCQILKYCQDRSPVFLSDRGTVEDADDTLVGARIEGEKIAQMLAISPEYRLVGKRQATVSNYRQVVRQVNLLHSSHHASSNLLKPLESQLLLADGRITLGELMTPAWRFPKLVDVFLSCCETNLGLTKITDDILTLATGFLCAGARSVCSTLWTANDIASAIFSLFYYQFQQQNYSRTQSLQQAQIKLRNLTGIELQEIYQREFVAQYQQTYKDLRQAKANRDREMAGTDAYLQAEEKYQQLSMMYHKSAEFKKALDLLGERAHPFAHPDYWSVFIISGLS</sequence>
<dbReference type="Proteomes" id="UP000238762">
    <property type="component" value="Unassembled WGS sequence"/>
</dbReference>
<evidence type="ECO:0000256" key="1">
    <source>
        <dbReference type="SAM" id="MobiDB-lite"/>
    </source>
</evidence>
<dbReference type="PANTHER" id="PTHR10098">
    <property type="entry name" value="RAPSYN-RELATED"/>
    <property type="match status" value="1"/>
</dbReference>
<dbReference type="InterPro" id="IPR024983">
    <property type="entry name" value="CHAT_dom"/>
</dbReference>
<dbReference type="SUPFAM" id="SSF48452">
    <property type="entry name" value="TPR-like"/>
    <property type="match status" value="1"/>
</dbReference>
<protein>
    <recommendedName>
        <fullName evidence="2">CHAT domain-containing protein</fullName>
    </recommendedName>
</protein>
<gene>
    <name evidence="3" type="ORF">C7B64_21285</name>
</gene>
<comment type="caution">
    <text evidence="3">The sequence shown here is derived from an EMBL/GenBank/DDBJ whole genome shotgun (WGS) entry which is preliminary data.</text>
</comment>
<dbReference type="Gene3D" id="1.25.40.10">
    <property type="entry name" value="Tetratricopeptide repeat domain"/>
    <property type="match status" value="1"/>
</dbReference>
<evidence type="ECO:0000259" key="2">
    <source>
        <dbReference type="Pfam" id="PF12770"/>
    </source>
</evidence>
<name>A0A2T1BXY3_9CYAN</name>
<reference evidence="3 4" key="2">
    <citation type="submission" date="2018-03" db="EMBL/GenBank/DDBJ databases">
        <title>The ancient ancestry and fast evolution of plastids.</title>
        <authorList>
            <person name="Moore K.R."/>
            <person name="Magnabosco C."/>
            <person name="Momper L."/>
            <person name="Gold D.A."/>
            <person name="Bosak T."/>
            <person name="Fournier G.P."/>
        </authorList>
    </citation>
    <scope>NUCLEOTIDE SEQUENCE [LARGE SCALE GENOMIC DNA]</scope>
    <source>
        <strain evidence="3 4">CCAP 1448/3</strain>
    </source>
</reference>